<evidence type="ECO:0000256" key="5">
    <source>
        <dbReference type="ARBA" id="ARBA00023242"/>
    </source>
</evidence>
<dbReference type="SMART" id="SM00066">
    <property type="entry name" value="GAL4"/>
    <property type="match status" value="1"/>
</dbReference>
<feature type="compositionally biased region" description="Polar residues" evidence="6">
    <location>
        <begin position="107"/>
        <end position="116"/>
    </location>
</feature>
<evidence type="ECO:0000256" key="6">
    <source>
        <dbReference type="SAM" id="MobiDB-lite"/>
    </source>
</evidence>
<dbReference type="CDD" id="cd00067">
    <property type="entry name" value="GAL4"/>
    <property type="match status" value="1"/>
</dbReference>
<dbReference type="RefSeq" id="XP_040666619.1">
    <property type="nucleotide sequence ID" value="XM_040816096.1"/>
</dbReference>
<evidence type="ECO:0000256" key="3">
    <source>
        <dbReference type="ARBA" id="ARBA00023125"/>
    </source>
</evidence>
<feature type="region of interest" description="Disordered" evidence="6">
    <location>
        <begin position="147"/>
        <end position="180"/>
    </location>
</feature>
<proteinExistence type="predicted"/>
<dbReference type="Gene3D" id="4.10.240.10">
    <property type="entry name" value="Zn(2)-C6 fungal-type DNA-binding domain"/>
    <property type="match status" value="1"/>
</dbReference>
<dbReference type="InterPro" id="IPR036864">
    <property type="entry name" value="Zn2-C6_fun-type_DNA-bd_sf"/>
</dbReference>
<accession>A0A1L9PH62</accession>
<dbReference type="OrthoDB" id="1924787at2759"/>
<name>A0A1L9PH62_ASPVE</name>
<feature type="region of interest" description="Disordered" evidence="6">
    <location>
        <begin position="84"/>
        <end position="133"/>
    </location>
</feature>
<dbReference type="GO" id="GO:0005634">
    <property type="term" value="C:nucleus"/>
    <property type="evidence" value="ECO:0007669"/>
    <property type="project" value="TreeGrafter"/>
</dbReference>
<organism evidence="8 9">
    <name type="scientific">Aspergillus versicolor CBS 583.65</name>
    <dbReference type="NCBI Taxonomy" id="1036611"/>
    <lineage>
        <taxon>Eukaryota</taxon>
        <taxon>Fungi</taxon>
        <taxon>Dikarya</taxon>
        <taxon>Ascomycota</taxon>
        <taxon>Pezizomycotina</taxon>
        <taxon>Eurotiomycetes</taxon>
        <taxon>Eurotiomycetidae</taxon>
        <taxon>Eurotiales</taxon>
        <taxon>Aspergillaceae</taxon>
        <taxon>Aspergillus</taxon>
        <taxon>Aspergillus subgen. Nidulantes</taxon>
    </lineage>
</organism>
<protein>
    <recommendedName>
        <fullName evidence="7">Zn(2)-C6 fungal-type domain-containing protein</fullName>
    </recommendedName>
</protein>
<keyword evidence="1" id="KW-0479">Metal-binding</keyword>
<keyword evidence="9" id="KW-1185">Reference proteome</keyword>
<dbReference type="AlphaFoldDB" id="A0A1L9PH62"/>
<dbReference type="InterPro" id="IPR001138">
    <property type="entry name" value="Zn2Cys6_DnaBD"/>
</dbReference>
<feature type="domain" description="Zn(2)-C6 fungal-type" evidence="7">
    <location>
        <begin position="51"/>
        <end position="82"/>
    </location>
</feature>
<dbReference type="PROSITE" id="PS00463">
    <property type="entry name" value="ZN2_CY6_FUNGAL_1"/>
    <property type="match status" value="1"/>
</dbReference>
<evidence type="ECO:0000259" key="7">
    <source>
        <dbReference type="PROSITE" id="PS50048"/>
    </source>
</evidence>
<dbReference type="PROSITE" id="PS50048">
    <property type="entry name" value="ZN2_CY6_FUNGAL_2"/>
    <property type="match status" value="1"/>
</dbReference>
<dbReference type="STRING" id="1036611.A0A1L9PH62"/>
<keyword evidence="4" id="KW-0804">Transcription</keyword>
<dbReference type="CDD" id="cd12148">
    <property type="entry name" value="fungal_TF_MHR"/>
    <property type="match status" value="1"/>
</dbReference>
<dbReference type="PANTHER" id="PTHR31668:SF4">
    <property type="entry name" value="TRANSCRIPTIONAL ACTIVATOR PROTEIN DAL81"/>
    <property type="match status" value="1"/>
</dbReference>
<dbReference type="GO" id="GO:0008270">
    <property type="term" value="F:zinc ion binding"/>
    <property type="evidence" value="ECO:0007669"/>
    <property type="project" value="InterPro"/>
</dbReference>
<feature type="compositionally biased region" description="Basic and acidic residues" evidence="6">
    <location>
        <begin position="153"/>
        <end position="171"/>
    </location>
</feature>
<keyword evidence="2" id="KW-0805">Transcription regulation</keyword>
<dbReference type="GeneID" id="63731607"/>
<dbReference type="Pfam" id="PF04082">
    <property type="entry name" value="Fungal_trans"/>
    <property type="match status" value="1"/>
</dbReference>
<evidence type="ECO:0000256" key="4">
    <source>
        <dbReference type="ARBA" id="ARBA00023163"/>
    </source>
</evidence>
<keyword evidence="5" id="KW-0539">Nucleus</keyword>
<keyword evidence="3" id="KW-0238">DNA-binding</keyword>
<evidence type="ECO:0000313" key="9">
    <source>
        <dbReference type="Proteomes" id="UP000184073"/>
    </source>
</evidence>
<gene>
    <name evidence="8" type="ORF">ASPVEDRAFT_71024</name>
</gene>
<dbReference type="InterPro" id="IPR007219">
    <property type="entry name" value="XnlR_reg_dom"/>
</dbReference>
<feature type="region of interest" description="Disordered" evidence="6">
    <location>
        <begin position="24"/>
        <end position="50"/>
    </location>
</feature>
<dbReference type="GO" id="GO:0003677">
    <property type="term" value="F:DNA binding"/>
    <property type="evidence" value="ECO:0007669"/>
    <property type="project" value="UniProtKB-KW"/>
</dbReference>
<dbReference type="PANTHER" id="PTHR31668">
    <property type="entry name" value="GLUCOSE TRANSPORT TRANSCRIPTION REGULATOR RGT1-RELATED-RELATED"/>
    <property type="match status" value="1"/>
</dbReference>
<evidence type="ECO:0000313" key="8">
    <source>
        <dbReference type="EMBL" id="OJJ00857.1"/>
    </source>
</evidence>
<reference evidence="9" key="1">
    <citation type="journal article" date="2017" name="Genome Biol.">
        <title>Comparative genomics reveals high biological diversity and specific adaptations in the industrially and medically important fungal genus Aspergillus.</title>
        <authorList>
            <person name="de Vries R.P."/>
            <person name="Riley R."/>
            <person name="Wiebenga A."/>
            <person name="Aguilar-Osorio G."/>
            <person name="Amillis S."/>
            <person name="Uchima C.A."/>
            <person name="Anderluh G."/>
            <person name="Asadollahi M."/>
            <person name="Askin M."/>
            <person name="Barry K."/>
            <person name="Battaglia E."/>
            <person name="Bayram O."/>
            <person name="Benocci T."/>
            <person name="Braus-Stromeyer S.A."/>
            <person name="Caldana C."/>
            <person name="Canovas D."/>
            <person name="Cerqueira G.C."/>
            <person name="Chen F."/>
            <person name="Chen W."/>
            <person name="Choi C."/>
            <person name="Clum A."/>
            <person name="Dos Santos R.A."/>
            <person name="Damasio A.R."/>
            <person name="Diallinas G."/>
            <person name="Emri T."/>
            <person name="Fekete E."/>
            <person name="Flipphi M."/>
            <person name="Freyberg S."/>
            <person name="Gallo A."/>
            <person name="Gournas C."/>
            <person name="Habgood R."/>
            <person name="Hainaut M."/>
            <person name="Harispe M.L."/>
            <person name="Henrissat B."/>
            <person name="Hilden K.S."/>
            <person name="Hope R."/>
            <person name="Hossain A."/>
            <person name="Karabika E."/>
            <person name="Karaffa L."/>
            <person name="Karanyi Z."/>
            <person name="Krasevec N."/>
            <person name="Kuo A."/>
            <person name="Kusch H."/>
            <person name="LaButti K."/>
            <person name="Lagendijk E.L."/>
            <person name="Lapidus A."/>
            <person name="Levasseur A."/>
            <person name="Lindquist E."/>
            <person name="Lipzen A."/>
            <person name="Logrieco A.F."/>
            <person name="MacCabe A."/>
            <person name="Maekelae M.R."/>
            <person name="Malavazi I."/>
            <person name="Melin P."/>
            <person name="Meyer V."/>
            <person name="Mielnichuk N."/>
            <person name="Miskei M."/>
            <person name="Molnar A.P."/>
            <person name="Mule G."/>
            <person name="Ngan C.Y."/>
            <person name="Orejas M."/>
            <person name="Orosz E."/>
            <person name="Ouedraogo J.P."/>
            <person name="Overkamp K.M."/>
            <person name="Park H.-S."/>
            <person name="Perrone G."/>
            <person name="Piumi F."/>
            <person name="Punt P.J."/>
            <person name="Ram A.F."/>
            <person name="Ramon A."/>
            <person name="Rauscher S."/>
            <person name="Record E."/>
            <person name="Riano-Pachon D.M."/>
            <person name="Robert V."/>
            <person name="Roehrig J."/>
            <person name="Ruller R."/>
            <person name="Salamov A."/>
            <person name="Salih N.S."/>
            <person name="Samson R.A."/>
            <person name="Sandor E."/>
            <person name="Sanguinetti M."/>
            <person name="Schuetze T."/>
            <person name="Sepcic K."/>
            <person name="Shelest E."/>
            <person name="Sherlock G."/>
            <person name="Sophianopoulou V."/>
            <person name="Squina F.M."/>
            <person name="Sun H."/>
            <person name="Susca A."/>
            <person name="Todd R.B."/>
            <person name="Tsang A."/>
            <person name="Unkles S.E."/>
            <person name="van de Wiele N."/>
            <person name="van Rossen-Uffink D."/>
            <person name="Oliveira J.V."/>
            <person name="Vesth T.C."/>
            <person name="Visser J."/>
            <person name="Yu J.-H."/>
            <person name="Zhou M."/>
            <person name="Andersen M.R."/>
            <person name="Archer D.B."/>
            <person name="Baker S.E."/>
            <person name="Benoit I."/>
            <person name="Brakhage A.A."/>
            <person name="Braus G.H."/>
            <person name="Fischer R."/>
            <person name="Frisvad J.C."/>
            <person name="Goldman G.H."/>
            <person name="Houbraken J."/>
            <person name="Oakley B."/>
            <person name="Pocsi I."/>
            <person name="Scazzocchio C."/>
            <person name="Seiboth B."/>
            <person name="vanKuyk P.A."/>
            <person name="Wortman J."/>
            <person name="Dyer P.S."/>
            <person name="Grigoriev I.V."/>
        </authorList>
    </citation>
    <scope>NUCLEOTIDE SEQUENCE [LARGE SCALE GENOMIC DNA]</scope>
    <source>
        <strain evidence="9">CBS 583.65</strain>
    </source>
</reference>
<dbReference type="GO" id="GO:0000981">
    <property type="term" value="F:DNA-binding transcription factor activity, RNA polymerase II-specific"/>
    <property type="evidence" value="ECO:0007669"/>
    <property type="project" value="InterPro"/>
</dbReference>
<dbReference type="EMBL" id="KV878127">
    <property type="protein sequence ID" value="OJJ00857.1"/>
    <property type="molecule type" value="Genomic_DNA"/>
</dbReference>
<sequence length="486" mass="54069">MQSPDEDFFDCYRFFDLDHNLSLPALDASGPLRPPSQPPEVTRQRPRNPRSCDFCRHRKTACIVRSAPPCTTCSSRGKECVFTERRRKRRQTQVSDTELDPQLHCPSLSQADQTRALSRAAPGHSQSTASPLLGTVPHLDNHRLISEPAAEDAESRNHTHLLRDCPRRDAEHDDPDESLDRQPTATVFLLGDTGEADPYLLRHPSLAAHAGNIAFRQIHRDISTADVSGEQALDINRPIVFMVGQHSLYDQYVPRLDGTVLDKVRESLDQISDDVGMRLVLLYFKHIYPYFPVLSRSQMVSPAGELTTGVSSLPLALRAALYASAVPFMIYDDFLSTMLDVDPLSTQGLYRMAWTAITMLAPLAKGQRGSVCPMAPIPTKPGSVNSVTGTIARGIRPWEKRLRRRLWWATYVLDKWTLLTSGIASHIKDEDFDGLTLTAADFVSDAGEISSVQSPRSGDAGSAFGHFSHLVWLTTILSDIWYAVLI</sequence>
<evidence type="ECO:0000256" key="2">
    <source>
        <dbReference type="ARBA" id="ARBA00023015"/>
    </source>
</evidence>
<dbReference type="GO" id="GO:0006351">
    <property type="term" value="P:DNA-templated transcription"/>
    <property type="evidence" value="ECO:0007669"/>
    <property type="project" value="InterPro"/>
</dbReference>
<evidence type="ECO:0000256" key="1">
    <source>
        <dbReference type="ARBA" id="ARBA00022723"/>
    </source>
</evidence>
<dbReference type="InterPro" id="IPR050797">
    <property type="entry name" value="Carb_Metab_Trans_Reg"/>
</dbReference>
<dbReference type="SUPFAM" id="SSF57701">
    <property type="entry name" value="Zn2/Cys6 DNA-binding domain"/>
    <property type="match status" value="1"/>
</dbReference>
<dbReference type="Proteomes" id="UP000184073">
    <property type="component" value="Unassembled WGS sequence"/>
</dbReference>
<dbReference type="GO" id="GO:0001080">
    <property type="term" value="P:nitrogen catabolite activation of transcription from RNA polymerase II promoter"/>
    <property type="evidence" value="ECO:0007669"/>
    <property type="project" value="TreeGrafter"/>
</dbReference>
<dbReference type="VEuPathDB" id="FungiDB:ASPVEDRAFT_71024"/>